<evidence type="ECO:0000256" key="5">
    <source>
        <dbReference type="ARBA" id="ARBA00022525"/>
    </source>
</evidence>
<dbReference type="Proteomes" id="UP000647424">
    <property type="component" value="Unassembled WGS sequence"/>
</dbReference>
<dbReference type="InterPro" id="IPR002371">
    <property type="entry name" value="FlgK"/>
</dbReference>
<name>A0A927IJU4_9BURK</name>
<dbReference type="GO" id="GO:0005198">
    <property type="term" value="F:structural molecule activity"/>
    <property type="evidence" value="ECO:0007669"/>
    <property type="project" value="InterPro"/>
</dbReference>
<keyword evidence="5" id="KW-0964">Secreted</keyword>
<feature type="domain" description="Flagellar hook-associated protein FlgK helical" evidence="9">
    <location>
        <begin position="93"/>
        <end position="330"/>
    </location>
</feature>
<dbReference type="Pfam" id="PF22638">
    <property type="entry name" value="FlgK_D1"/>
    <property type="match status" value="1"/>
</dbReference>
<gene>
    <name evidence="10" type="primary">flgK</name>
    <name evidence="10" type="ORF">IC609_00230</name>
</gene>
<dbReference type="InterPro" id="IPR019776">
    <property type="entry name" value="Flagellar_basal_body_rod_CS"/>
</dbReference>
<comment type="similarity">
    <text evidence="3">Belongs to the flagella basal body rod proteins family.</text>
</comment>
<comment type="caution">
    <text evidence="10">The sequence shown here is derived from an EMBL/GenBank/DDBJ whole genome shotgun (WGS) entry which is preliminary data.</text>
</comment>
<evidence type="ECO:0000259" key="7">
    <source>
        <dbReference type="Pfam" id="PF00460"/>
    </source>
</evidence>
<feature type="domain" description="Flagellar basal body rod protein N-terminal" evidence="7">
    <location>
        <begin position="7"/>
        <end position="34"/>
    </location>
</feature>
<dbReference type="PANTHER" id="PTHR30033:SF1">
    <property type="entry name" value="FLAGELLAR HOOK-ASSOCIATED PROTEIN 1"/>
    <property type="match status" value="1"/>
</dbReference>
<keyword evidence="11" id="KW-1185">Reference proteome</keyword>
<keyword evidence="10" id="KW-0969">Cilium</keyword>
<evidence type="ECO:0000313" key="11">
    <source>
        <dbReference type="Proteomes" id="UP000647424"/>
    </source>
</evidence>
<dbReference type="EMBL" id="JACYFT010000001">
    <property type="protein sequence ID" value="MBD8048953.1"/>
    <property type="molecule type" value="Genomic_DNA"/>
</dbReference>
<evidence type="ECO:0000259" key="9">
    <source>
        <dbReference type="Pfam" id="PF22638"/>
    </source>
</evidence>
<dbReference type="AlphaFoldDB" id="A0A927IJU4"/>
<dbReference type="InterPro" id="IPR001444">
    <property type="entry name" value="Flag_bb_rod_N"/>
</dbReference>
<dbReference type="SUPFAM" id="SSF64518">
    <property type="entry name" value="Phase 1 flagellin"/>
    <property type="match status" value="1"/>
</dbReference>
<comment type="subcellular location">
    <subcellularLocation>
        <location evidence="1">Bacterial flagellum</location>
    </subcellularLocation>
    <subcellularLocation>
        <location evidence="2">Secreted</location>
    </subcellularLocation>
</comment>
<dbReference type="GO" id="GO:0044780">
    <property type="term" value="P:bacterial-type flagellum assembly"/>
    <property type="evidence" value="ECO:0007669"/>
    <property type="project" value="InterPro"/>
</dbReference>
<feature type="domain" description="Flagellar basal-body/hook protein C-terminal" evidence="8">
    <location>
        <begin position="790"/>
        <end position="828"/>
    </location>
</feature>
<dbReference type="Pfam" id="PF00460">
    <property type="entry name" value="Flg_bb_rod"/>
    <property type="match status" value="1"/>
</dbReference>
<dbReference type="Pfam" id="PF06429">
    <property type="entry name" value="Flg_bbr_C"/>
    <property type="match status" value="1"/>
</dbReference>
<evidence type="ECO:0000259" key="8">
    <source>
        <dbReference type="Pfam" id="PF06429"/>
    </source>
</evidence>
<evidence type="ECO:0000313" key="10">
    <source>
        <dbReference type="EMBL" id="MBD8048953.1"/>
    </source>
</evidence>
<dbReference type="PROSITE" id="PS00588">
    <property type="entry name" value="FLAGELLA_BB_ROD"/>
    <property type="match status" value="1"/>
</dbReference>
<reference evidence="10" key="1">
    <citation type="submission" date="2020-09" db="EMBL/GenBank/DDBJ databases">
        <title>Genome seq and assembly of Limnohabitants sp.</title>
        <authorList>
            <person name="Chhetri G."/>
        </authorList>
    </citation>
    <scope>NUCLEOTIDE SEQUENCE</scope>
    <source>
        <strain evidence="10">JUR4</strain>
    </source>
</reference>
<evidence type="ECO:0000256" key="2">
    <source>
        <dbReference type="ARBA" id="ARBA00004613"/>
    </source>
</evidence>
<dbReference type="RefSeq" id="WP_191817463.1">
    <property type="nucleotide sequence ID" value="NZ_JACYFT010000001.1"/>
</dbReference>
<proteinExistence type="inferred from homology"/>
<dbReference type="GO" id="GO:0009424">
    <property type="term" value="C:bacterial-type flagellum hook"/>
    <property type="evidence" value="ECO:0007669"/>
    <property type="project" value="InterPro"/>
</dbReference>
<evidence type="ECO:0000256" key="4">
    <source>
        <dbReference type="ARBA" id="ARBA00016244"/>
    </source>
</evidence>
<keyword evidence="10" id="KW-0966">Cell projection</keyword>
<accession>A0A927IJU4</accession>
<evidence type="ECO:0000256" key="6">
    <source>
        <dbReference type="ARBA" id="ARBA00023143"/>
    </source>
</evidence>
<keyword evidence="10" id="KW-0282">Flagellum</keyword>
<dbReference type="NCBIfam" id="TIGR02492">
    <property type="entry name" value="flgK_ends"/>
    <property type="match status" value="1"/>
</dbReference>
<dbReference type="GO" id="GO:0005576">
    <property type="term" value="C:extracellular region"/>
    <property type="evidence" value="ECO:0007669"/>
    <property type="project" value="UniProtKB-SubCell"/>
</dbReference>
<evidence type="ECO:0000256" key="3">
    <source>
        <dbReference type="ARBA" id="ARBA00009677"/>
    </source>
</evidence>
<evidence type="ECO:0000256" key="1">
    <source>
        <dbReference type="ARBA" id="ARBA00004365"/>
    </source>
</evidence>
<dbReference type="InterPro" id="IPR053927">
    <property type="entry name" value="FlgK_helical"/>
</dbReference>
<dbReference type="InterPro" id="IPR010930">
    <property type="entry name" value="Flg_bb/hook_C_dom"/>
</dbReference>
<dbReference type="PANTHER" id="PTHR30033">
    <property type="entry name" value="FLAGELLAR HOOK-ASSOCIATED PROTEIN 1"/>
    <property type="match status" value="1"/>
</dbReference>
<protein>
    <recommendedName>
        <fullName evidence="4">Flagellar hook-associated protein 1</fullName>
    </recommendedName>
</protein>
<keyword evidence="6" id="KW-0975">Bacterial flagellum</keyword>
<dbReference type="PRINTS" id="PR01005">
    <property type="entry name" value="FLGHOOKAP1"/>
</dbReference>
<sequence length="830" mass="88530">MSDLLGIGSSGVTAYQRALATVSNNIANVSTDGYSRQDVNITANEPSREGISYVGNGSRFDQVRRQYDAFVETNLRNSNSDLAAQKPLLTYVNRLIDVMGDQSIGLTSAMNEFFKAAGDLATDPASTISRSSFLQNADGLAARFRQLDSQLQILDSETRQALETDAGQINAYTQQLSALNKQLSKNGDAEKQPSELLDQRDLLLKKLSELVTIKTSFSNNGEVLVTLGDTNSQGFLVKGATSRDVVLQASDQGELQINYRYPPVDAVSGKKLALPPISSGKIGGTLAFREQVLQPAQNSLDNLARVMTTEINRIHTSGIDAEGKLGGDLFGFAPEAQGKAAGIQVIIQDTNRVAAAGHFRIIDDPLNGGTAQARIGFTAPVYTGPTGLVDDLANGNRPAIGRLSLSVGGNQPYNSVGLIPVGQTDVEIHLDQPLAGQSLQVFTRDGRQLLGQPLADGSMVKTANGMESGATYSTQYLNKSGDDTYLGMDIFMGAKASPMAIQQFSVQTGDAIEPQMRAAVLTGSTFNPSLTLPIAAGDYTLNGVALGALPHGSSTSLTAMVNWLRSANVTGITVTADTANNRIVMTRTDTTGDIRLGLGNGGSAAELKKMGFDTAVSIQGAAADDLLVFVSDSSNSARTASISSQFGATQGDMKQTLRSESFQILFSTDTHYQIIDNKTQTILAERDLTYDPANPTPSISYRGLKMDFSTYPKQGDKFTIDGNTDGIGNNETMMGLVNLENQNVMPGGLTMTEAYIEQVNKLGNVSRQATIAQQALTVVFNQAKETRDSVSGVSLDQEASDLVRYQQAYQANAKVMQVASQLFDSILQVR</sequence>
<organism evidence="10 11">
    <name type="scientific">Limnohabitans radicicola</name>
    <dbReference type="NCBI Taxonomy" id="2771427"/>
    <lineage>
        <taxon>Bacteria</taxon>
        <taxon>Pseudomonadati</taxon>
        <taxon>Pseudomonadota</taxon>
        <taxon>Betaproteobacteria</taxon>
        <taxon>Burkholderiales</taxon>
        <taxon>Comamonadaceae</taxon>
        <taxon>Limnohabitans</taxon>
    </lineage>
</organism>